<evidence type="ECO:0000259" key="1">
    <source>
        <dbReference type="PROSITE" id="PS51186"/>
    </source>
</evidence>
<dbReference type="EMBL" id="FNIE01000025">
    <property type="protein sequence ID" value="SDP35407.1"/>
    <property type="molecule type" value="Genomic_DNA"/>
</dbReference>
<gene>
    <name evidence="2" type="ORF">SAMN05216259_12510</name>
</gene>
<dbReference type="InterPro" id="IPR016181">
    <property type="entry name" value="Acyl_CoA_acyltransferase"/>
</dbReference>
<dbReference type="SUPFAM" id="SSF55729">
    <property type="entry name" value="Acyl-CoA N-acyltransferases (Nat)"/>
    <property type="match status" value="1"/>
</dbReference>
<dbReference type="PROSITE" id="PS51186">
    <property type="entry name" value="GNAT"/>
    <property type="match status" value="1"/>
</dbReference>
<dbReference type="STRING" id="310781.SAMN05216259_12510"/>
<evidence type="ECO:0000313" key="3">
    <source>
        <dbReference type="Proteomes" id="UP000199341"/>
    </source>
</evidence>
<proteinExistence type="predicted"/>
<protein>
    <submittedName>
        <fullName evidence="2">Acetyltransferase (GNAT) family protein</fullName>
    </submittedName>
</protein>
<accession>A0A1H0S1B5</accession>
<dbReference type="Proteomes" id="UP000199341">
    <property type="component" value="Unassembled WGS sequence"/>
</dbReference>
<dbReference type="AlphaFoldDB" id="A0A1H0S1B5"/>
<dbReference type="Pfam" id="PF13508">
    <property type="entry name" value="Acetyltransf_7"/>
    <property type="match status" value="1"/>
</dbReference>
<feature type="domain" description="N-acetyltransferase" evidence="1">
    <location>
        <begin position="1"/>
        <end position="101"/>
    </location>
</feature>
<dbReference type="GO" id="GO:0016747">
    <property type="term" value="F:acyltransferase activity, transferring groups other than amino-acyl groups"/>
    <property type="evidence" value="ECO:0007669"/>
    <property type="project" value="InterPro"/>
</dbReference>
<sequence length="101" mass="10928">MSSPHVLDAEGISAHVAEQAGQVVATGFTKTADGYLGVFNVATPPRFRRRGFGRATTRALLNDGYTRGARTAFLSPSAEGRPLYISLGFRTVAHFTRFTRP</sequence>
<dbReference type="Gene3D" id="3.40.630.30">
    <property type="match status" value="1"/>
</dbReference>
<dbReference type="InterPro" id="IPR000182">
    <property type="entry name" value="GNAT_dom"/>
</dbReference>
<evidence type="ECO:0000313" key="2">
    <source>
        <dbReference type="EMBL" id="SDP35407.1"/>
    </source>
</evidence>
<name>A0A1H0S1B5_9ACTN</name>
<organism evidence="2 3">
    <name type="scientific">Actinacidiphila guanduensis</name>
    <dbReference type="NCBI Taxonomy" id="310781"/>
    <lineage>
        <taxon>Bacteria</taxon>
        <taxon>Bacillati</taxon>
        <taxon>Actinomycetota</taxon>
        <taxon>Actinomycetes</taxon>
        <taxon>Kitasatosporales</taxon>
        <taxon>Streptomycetaceae</taxon>
        <taxon>Actinacidiphila</taxon>
    </lineage>
</organism>
<keyword evidence="3" id="KW-1185">Reference proteome</keyword>
<reference evidence="2 3" key="1">
    <citation type="submission" date="2016-10" db="EMBL/GenBank/DDBJ databases">
        <authorList>
            <person name="de Groot N.N."/>
        </authorList>
    </citation>
    <scope>NUCLEOTIDE SEQUENCE [LARGE SCALE GENOMIC DNA]</scope>
    <source>
        <strain evidence="2 3">CGMCC 4.2022</strain>
    </source>
</reference>
<keyword evidence="2" id="KW-0808">Transferase</keyword>